<dbReference type="AlphaFoldDB" id="A0A4Y7SIT0"/>
<dbReference type="Pfam" id="PF14226">
    <property type="entry name" value="DIOX_N"/>
    <property type="match status" value="1"/>
</dbReference>
<comment type="similarity">
    <text evidence="1">Belongs to the iron/ascorbate-dependent oxidoreductase family.</text>
</comment>
<evidence type="ECO:0000259" key="2">
    <source>
        <dbReference type="PROSITE" id="PS51471"/>
    </source>
</evidence>
<dbReference type="InterPro" id="IPR027443">
    <property type="entry name" value="IPNS-like_sf"/>
</dbReference>
<keyword evidence="1" id="KW-0560">Oxidoreductase</keyword>
<dbReference type="EMBL" id="QPFP01000105">
    <property type="protein sequence ID" value="TEB21661.1"/>
    <property type="molecule type" value="Genomic_DNA"/>
</dbReference>
<dbReference type="GO" id="GO:0051213">
    <property type="term" value="F:dioxygenase activity"/>
    <property type="evidence" value="ECO:0007669"/>
    <property type="project" value="UniProtKB-KW"/>
</dbReference>
<dbReference type="PRINTS" id="PR00682">
    <property type="entry name" value="IPNSYNTHASE"/>
</dbReference>
<evidence type="ECO:0000256" key="1">
    <source>
        <dbReference type="RuleBase" id="RU003682"/>
    </source>
</evidence>
<evidence type="ECO:0000313" key="4">
    <source>
        <dbReference type="Proteomes" id="UP000298030"/>
    </source>
</evidence>
<name>A0A4Y7SIT0_COPMI</name>
<dbReference type="OrthoDB" id="288590at2759"/>
<dbReference type="InterPro" id="IPR026992">
    <property type="entry name" value="DIOX_N"/>
</dbReference>
<dbReference type="Proteomes" id="UP000298030">
    <property type="component" value="Unassembled WGS sequence"/>
</dbReference>
<dbReference type="InterPro" id="IPR050231">
    <property type="entry name" value="Iron_ascorbate_oxido_reductase"/>
</dbReference>
<keyword evidence="4" id="KW-1185">Reference proteome</keyword>
<dbReference type="PANTHER" id="PTHR47990">
    <property type="entry name" value="2-OXOGLUTARATE (2OG) AND FE(II)-DEPENDENT OXYGENASE SUPERFAMILY PROTEIN-RELATED"/>
    <property type="match status" value="1"/>
</dbReference>
<dbReference type="InterPro" id="IPR044861">
    <property type="entry name" value="IPNS-like_FE2OG_OXY"/>
</dbReference>
<evidence type="ECO:0000313" key="3">
    <source>
        <dbReference type="EMBL" id="TEB21661.1"/>
    </source>
</evidence>
<comment type="caution">
    <text evidence="3">The sequence shown here is derived from an EMBL/GenBank/DDBJ whole genome shotgun (WGS) entry which is preliminary data.</text>
</comment>
<proteinExistence type="inferred from homology"/>
<keyword evidence="1" id="KW-0479">Metal-binding</keyword>
<dbReference type="InterPro" id="IPR005123">
    <property type="entry name" value="Oxoglu/Fe-dep_dioxygenase_dom"/>
</dbReference>
<protein>
    <submittedName>
        <fullName evidence="3">Thymine dioxygenase</fullName>
    </submittedName>
</protein>
<accession>A0A4Y7SIT0</accession>
<dbReference type="PROSITE" id="PS51471">
    <property type="entry name" value="FE2OG_OXY"/>
    <property type="match status" value="1"/>
</dbReference>
<sequence length="337" mass="37367">MSATLDPSSAAPAVKIIDFSLFLSEDSDTKRSTANGILESFKTIGFVCLTNHGLPQSRVDEMFGWSKSFFALPMEKKILAPHPPAGTHHRGYSAPGREIVVQGKYDEETVKSLRETNQDYKESFESGREDDPVMPNIWPPENVLPGFRQACLDFYWTCYELEKNILRALAVGLGLDEEYFIPFHGKADSQLRLLHYPPTRVPEGAHNLSRLAAHTDFDTITILFQDDVGGIEVEDPNHPGSFIPVAPVPGAVVVNAGDFLAQWSNDIIKSTMHRVRAPPGASVDGVVPARYSIPYFCACDLNLVVDAIPGTWSDENPKKYEPTSVMDYVMKRFAAAY</sequence>
<reference evidence="3 4" key="1">
    <citation type="journal article" date="2019" name="Nat. Ecol. Evol.">
        <title>Megaphylogeny resolves global patterns of mushroom evolution.</title>
        <authorList>
            <person name="Varga T."/>
            <person name="Krizsan K."/>
            <person name="Foldi C."/>
            <person name="Dima B."/>
            <person name="Sanchez-Garcia M."/>
            <person name="Sanchez-Ramirez S."/>
            <person name="Szollosi G.J."/>
            <person name="Szarkandi J.G."/>
            <person name="Papp V."/>
            <person name="Albert L."/>
            <person name="Andreopoulos W."/>
            <person name="Angelini C."/>
            <person name="Antonin V."/>
            <person name="Barry K.W."/>
            <person name="Bougher N.L."/>
            <person name="Buchanan P."/>
            <person name="Buyck B."/>
            <person name="Bense V."/>
            <person name="Catcheside P."/>
            <person name="Chovatia M."/>
            <person name="Cooper J."/>
            <person name="Damon W."/>
            <person name="Desjardin D."/>
            <person name="Finy P."/>
            <person name="Geml J."/>
            <person name="Haridas S."/>
            <person name="Hughes K."/>
            <person name="Justo A."/>
            <person name="Karasinski D."/>
            <person name="Kautmanova I."/>
            <person name="Kiss B."/>
            <person name="Kocsube S."/>
            <person name="Kotiranta H."/>
            <person name="LaButti K.M."/>
            <person name="Lechner B.E."/>
            <person name="Liimatainen K."/>
            <person name="Lipzen A."/>
            <person name="Lukacs Z."/>
            <person name="Mihaltcheva S."/>
            <person name="Morgado L.N."/>
            <person name="Niskanen T."/>
            <person name="Noordeloos M.E."/>
            <person name="Ohm R.A."/>
            <person name="Ortiz-Santana B."/>
            <person name="Ovrebo C."/>
            <person name="Racz N."/>
            <person name="Riley R."/>
            <person name="Savchenko A."/>
            <person name="Shiryaev A."/>
            <person name="Soop K."/>
            <person name="Spirin V."/>
            <person name="Szebenyi C."/>
            <person name="Tomsovsky M."/>
            <person name="Tulloss R.E."/>
            <person name="Uehling J."/>
            <person name="Grigoriev I.V."/>
            <person name="Vagvolgyi C."/>
            <person name="Papp T."/>
            <person name="Martin F.M."/>
            <person name="Miettinen O."/>
            <person name="Hibbett D.S."/>
            <person name="Nagy L.G."/>
        </authorList>
    </citation>
    <scope>NUCLEOTIDE SEQUENCE [LARGE SCALE GENOMIC DNA]</scope>
    <source>
        <strain evidence="3 4">FP101781</strain>
    </source>
</reference>
<dbReference type="SUPFAM" id="SSF51197">
    <property type="entry name" value="Clavaminate synthase-like"/>
    <property type="match status" value="1"/>
</dbReference>
<dbReference type="STRING" id="71717.A0A4Y7SIT0"/>
<keyword evidence="1" id="KW-0408">Iron</keyword>
<dbReference type="Gene3D" id="2.60.120.330">
    <property type="entry name" value="B-lactam Antibiotic, Isopenicillin N Synthase, Chain"/>
    <property type="match status" value="1"/>
</dbReference>
<dbReference type="GO" id="GO:0046872">
    <property type="term" value="F:metal ion binding"/>
    <property type="evidence" value="ECO:0007669"/>
    <property type="project" value="UniProtKB-KW"/>
</dbReference>
<gene>
    <name evidence="3" type="ORF">FA13DRAFT_1799626</name>
</gene>
<keyword evidence="3" id="KW-0223">Dioxygenase</keyword>
<organism evidence="3 4">
    <name type="scientific">Coprinellus micaceus</name>
    <name type="common">Glistening ink-cap mushroom</name>
    <name type="synonym">Coprinus micaceus</name>
    <dbReference type="NCBI Taxonomy" id="71717"/>
    <lineage>
        <taxon>Eukaryota</taxon>
        <taxon>Fungi</taxon>
        <taxon>Dikarya</taxon>
        <taxon>Basidiomycota</taxon>
        <taxon>Agaricomycotina</taxon>
        <taxon>Agaricomycetes</taxon>
        <taxon>Agaricomycetidae</taxon>
        <taxon>Agaricales</taxon>
        <taxon>Agaricineae</taxon>
        <taxon>Psathyrellaceae</taxon>
        <taxon>Coprinellus</taxon>
    </lineage>
</organism>
<dbReference type="Pfam" id="PF03171">
    <property type="entry name" value="2OG-FeII_Oxy"/>
    <property type="match status" value="1"/>
</dbReference>
<feature type="domain" description="Fe2OG dioxygenase" evidence="2">
    <location>
        <begin position="186"/>
        <end position="299"/>
    </location>
</feature>